<feature type="transmembrane region" description="Helical" evidence="7">
    <location>
        <begin position="147"/>
        <end position="166"/>
    </location>
</feature>
<dbReference type="Pfam" id="PF01490">
    <property type="entry name" value="Aa_trans"/>
    <property type="match status" value="1"/>
</dbReference>
<protein>
    <recommendedName>
        <fullName evidence="8">Amino acid transporter transmembrane domain-containing protein</fullName>
    </recommendedName>
</protein>
<evidence type="ECO:0000256" key="2">
    <source>
        <dbReference type="ARBA" id="ARBA00008066"/>
    </source>
</evidence>
<dbReference type="PANTHER" id="PTHR22950">
    <property type="entry name" value="AMINO ACID TRANSPORTER"/>
    <property type="match status" value="1"/>
</dbReference>
<organism evidence="9 10">
    <name type="scientific">Trichomonascus ciferrii</name>
    <dbReference type="NCBI Taxonomy" id="44093"/>
    <lineage>
        <taxon>Eukaryota</taxon>
        <taxon>Fungi</taxon>
        <taxon>Dikarya</taxon>
        <taxon>Ascomycota</taxon>
        <taxon>Saccharomycotina</taxon>
        <taxon>Dipodascomycetes</taxon>
        <taxon>Dipodascales</taxon>
        <taxon>Trichomonascaceae</taxon>
        <taxon>Trichomonascus</taxon>
        <taxon>Trichomonascus ciferrii complex</taxon>
    </lineage>
</organism>
<dbReference type="AlphaFoldDB" id="A0A642VCS6"/>
<feature type="transmembrane region" description="Helical" evidence="7">
    <location>
        <begin position="456"/>
        <end position="478"/>
    </location>
</feature>
<keyword evidence="3 7" id="KW-0812">Transmembrane</keyword>
<dbReference type="InterPro" id="IPR013057">
    <property type="entry name" value="AA_transpt_TM"/>
</dbReference>
<feature type="transmembrane region" description="Helical" evidence="7">
    <location>
        <begin position="194"/>
        <end position="213"/>
    </location>
</feature>
<evidence type="ECO:0000256" key="6">
    <source>
        <dbReference type="SAM" id="MobiDB-lite"/>
    </source>
</evidence>
<feature type="transmembrane region" description="Helical" evidence="7">
    <location>
        <begin position="117"/>
        <end position="135"/>
    </location>
</feature>
<keyword evidence="5 7" id="KW-0472">Membrane</keyword>
<dbReference type="PANTHER" id="PTHR22950:SF461">
    <property type="entry name" value="AMINO ACID TRANSPORTER TRANSMEMBRANE DOMAIN-CONTAINING PROTEIN"/>
    <property type="match status" value="1"/>
</dbReference>
<evidence type="ECO:0000313" key="9">
    <source>
        <dbReference type="EMBL" id="KAA8916724.1"/>
    </source>
</evidence>
<name>A0A642VCS6_9ASCO</name>
<gene>
    <name evidence="9" type="ORF">TRICI_001120</name>
</gene>
<accession>A0A642VCS6</accession>
<feature type="compositionally biased region" description="Basic and acidic residues" evidence="6">
    <location>
        <begin position="86"/>
        <end position="101"/>
    </location>
</feature>
<comment type="subcellular location">
    <subcellularLocation>
        <location evidence="1">Membrane</location>
        <topology evidence="1">Multi-pass membrane protein</topology>
    </subcellularLocation>
</comment>
<keyword evidence="10" id="KW-1185">Reference proteome</keyword>
<feature type="transmembrane region" description="Helical" evidence="7">
    <location>
        <begin position="312"/>
        <end position="331"/>
    </location>
</feature>
<evidence type="ECO:0000256" key="3">
    <source>
        <dbReference type="ARBA" id="ARBA00022692"/>
    </source>
</evidence>
<evidence type="ECO:0000256" key="7">
    <source>
        <dbReference type="SAM" id="Phobius"/>
    </source>
</evidence>
<comment type="caution">
    <text evidence="9">The sequence shown here is derived from an EMBL/GenBank/DDBJ whole genome shotgun (WGS) entry which is preliminary data.</text>
</comment>
<proteinExistence type="inferred from homology"/>
<reference evidence="9" key="1">
    <citation type="journal article" date="2019" name="G3 (Bethesda)">
        <title>Genome Assemblies of Two Rare Opportunistic Yeast Pathogens: Diutina rugosa (syn. Candida rugosa) and Trichomonascus ciferrii (syn. Candida ciferrii).</title>
        <authorList>
            <person name="Mixao V."/>
            <person name="Saus E."/>
            <person name="Hansen A.P."/>
            <person name="Lass-Florl C."/>
            <person name="Gabaldon T."/>
        </authorList>
    </citation>
    <scope>NUCLEOTIDE SEQUENCE</scope>
    <source>
        <strain evidence="9">CBS 4856</strain>
    </source>
</reference>
<feature type="transmembrane region" description="Helical" evidence="7">
    <location>
        <begin position="520"/>
        <end position="542"/>
    </location>
</feature>
<feature type="domain" description="Amino acid transporter transmembrane" evidence="8">
    <location>
        <begin position="111"/>
        <end position="478"/>
    </location>
</feature>
<evidence type="ECO:0000313" key="10">
    <source>
        <dbReference type="Proteomes" id="UP000761534"/>
    </source>
</evidence>
<feature type="transmembrane region" description="Helical" evidence="7">
    <location>
        <begin position="430"/>
        <end position="450"/>
    </location>
</feature>
<keyword evidence="4 7" id="KW-1133">Transmembrane helix</keyword>
<dbReference type="OrthoDB" id="40134at2759"/>
<dbReference type="GO" id="GO:0016020">
    <property type="term" value="C:membrane"/>
    <property type="evidence" value="ECO:0007669"/>
    <property type="project" value="UniProtKB-SubCell"/>
</dbReference>
<dbReference type="Proteomes" id="UP000761534">
    <property type="component" value="Unassembled WGS sequence"/>
</dbReference>
<evidence type="ECO:0000256" key="1">
    <source>
        <dbReference type="ARBA" id="ARBA00004141"/>
    </source>
</evidence>
<feature type="transmembrane region" description="Helical" evidence="7">
    <location>
        <begin position="384"/>
        <end position="410"/>
    </location>
</feature>
<sequence length="568" mass="63077">MAKTNVLSELGQENAIAFENEASMQPMSEYDLPLEEFLYHAKLQREREKQPEYGAGNMKAAIPVFGFLSHLFNKKNEDSSSPNDNSNEKGDMTPEDGTKVEVENATRVVRNATWMSVFYLITTDILGPTSAPYAVSQLGFAPGSLLYFLFGIAAAYTGYILFRMFLKVDSLVYPLKNYGDLVGRIYGKRIRYGVDFLQAIQLLCNVAVIILGNGQGLYQVAKKKVCFAVMVVVWALAGMIIGQIRTIQKFGFLANLAIWMNLFVCFATMGVVAHSGVNYDAALSQNGVEKGPVITHAVISGGGDKFTLQLEAAMNIVYAYGGAMMFIEFMAEMRRPMDFWKGMAMAQSVIFCIYLLYGLFVYAYQGQFVVNPANQGINPYNWQTALNVINLVSSLIAAGLYGNVGIKVVYNTFFRRIFKFPDLNSKYGKIIWVPMVVFYWGICYVIASAIPQFSTLTSLVGAVCILQFTYTFPPMMALGLDVQINAMKADGPYDPVTKTTNRIDTWKQASRWIRGFSRKWYLNVFHLFFFLASLATAALGIYSSALQLKKAYAPGSSLAGAFSCKGNI</sequence>
<feature type="transmembrane region" description="Helical" evidence="7">
    <location>
        <begin position="225"/>
        <end position="244"/>
    </location>
</feature>
<feature type="region of interest" description="Disordered" evidence="6">
    <location>
        <begin position="75"/>
        <end position="101"/>
    </location>
</feature>
<dbReference type="EMBL" id="SWFS01000084">
    <property type="protein sequence ID" value="KAA8916724.1"/>
    <property type="molecule type" value="Genomic_DNA"/>
</dbReference>
<dbReference type="VEuPathDB" id="FungiDB:TRICI_001120"/>
<evidence type="ECO:0000256" key="5">
    <source>
        <dbReference type="ARBA" id="ARBA00023136"/>
    </source>
</evidence>
<dbReference type="GO" id="GO:0015179">
    <property type="term" value="F:L-amino acid transmembrane transporter activity"/>
    <property type="evidence" value="ECO:0007669"/>
    <property type="project" value="TreeGrafter"/>
</dbReference>
<comment type="similarity">
    <text evidence="2">Belongs to the amino acid/polyamine transporter 2 family.</text>
</comment>
<feature type="transmembrane region" description="Helical" evidence="7">
    <location>
        <begin position="256"/>
        <end position="277"/>
    </location>
</feature>
<feature type="transmembrane region" description="Helical" evidence="7">
    <location>
        <begin position="343"/>
        <end position="364"/>
    </location>
</feature>
<evidence type="ECO:0000259" key="8">
    <source>
        <dbReference type="Pfam" id="PF01490"/>
    </source>
</evidence>
<evidence type="ECO:0000256" key="4">
    <source>
        <dbReference type="ARBA" id="ARBA00022989"/>
    </source>
</evidence>